<dbReference type="EMBL" id="JAADYS010002191">
    <property type="protein sequence ID" value="KAF4459362.1"/>
    <property type="molecule type" value="Genomic_DNA"/>
</dbReference>
<feature type="region of interest" description="Disordered" evidence="1">
    <location>
        <begin position="73"/>
        <end position="141"/>
    </location>
</feature>
<accession>A0A8H4PG16</accession>
<gene>
    <name evidence="2" type="ORF">FALBO_13880</name>
</gene>
<comment type="caution">
    <text evidence="2">The sequence shown here is derived from an EMBL/GenBank/DDBJ whole genome shotgun (WGS) entry which is preliminary data.</text>
</comment>
<protein>
    <submittedName>
        <fullName evidence="2">Uncharacterized protein</fullName>
    </submittedName>
</protein>
<name>A0A8H4PG16_9HYPO</name>
<evidence type="ECO:0000313" key="2">
    <source>
        <dbReference type="EMBL" id="KAF4459362.1"/>
    </source>
</evidence>
<reference evidence="2 3" key="1">
    <citation type="submission" date="2020-01" db="EMBL/GenBank/DDBJ databases">
        <title>Identification and distribution of gene clusters putatively required for synthesis of sphingolipid metabolism inhibitors in phylogenetically diverse species of the filamentous fungus Fusarium.</title>
        <authorList>
            <person name="Kim H.-S."/>
            <person name="Busman M."/>
            <person name="Brown D.W."/>
            <person name="Divon H."/>
            <person name="Uhlig S."/>
            <person name="Proctor R.H."/>
        </authorList>
    </citation>
    <scope>NUCLEOTIDE SEQUENCE [LARGE SCALE GENOMIC DNA]</scope>
    <source>
        <strain evidence="2 3">NRRL 20459</strain>
    </source>
</reference>
<sequence>MSFPGKTVAVIVSHQPSNMSGMHLYALLGVQLGSNATVARRLLPIVGWPPPLPTFTRGSGPDLPGSRLVRASHHWPRALENPRMRLQAPGPGAPNARDAGPYTSRHEVGTQCSDEPTSGEQSLAPQAVPGRTRTHPGPGVA</sequence>
<organism evidence="2 3">
    <name type="scientific">Fusarium albosuccineum</name>
    <dbReference type="NCBI Taxonomy" id="1237068"/>
    <lineage>
        <taxon>Eukaryota</taxon>
        <taxon>Fungi</taxon>
        <taxon>Dikarya</taxon>
        <taxon>Ascomycota</taxon>
        <taxon>Pezizomycotina</taxon>
        <taxon>Sordariomycetes</taxon>
        <taxon>Hypocreomycetidae</taxon>
        <taxon>Hypocreales</taxon>
        <taxon>Nectriaceae</taxon>
        <taxon>Fusarium</taxon>
        <taxon>Fusarium decemcellulare species complex</taxon>
    </lineage>
</organism>
<dbReference type="Proteomes" id="UP000554235">
    <property type="component" value="Unassembled WGS sequence"/>
</dbReference>
<keyword evidence="3" id="KW-1185">Reference proteome</keyword>
<evidence type="ECO:0000256" key="1">
    <source>
        <dbReference type="SAM" id="MobiDB-lite"/>
    </source>
</evidence>
<proteinExistence type="predicted"/>
<feature type="compositionally biased region" description="Polar residues" evidence="1">
    <location>
        <begin position="110"/>
        <end position="124"/>
    </location>
</feature>
<evidence type="ECO:0000313" key="3">
    <source>
        <dbReference type="Proteomes" id="UP000554235"/>
    </source>
</evidence>
<dbReference type="AlphaFoldDB" id="A0A8H4PG16"/>